<gene>
    <name evidence="1" type="ORF">L2E82_47448</name>
</gene>
<reference evidence="2" key="1">
    <citation type="journal article" date="2022" name="Mol. Ecol. Resour.">
        <title>The genomes of chicory, endive, great burdock and yacon provide insights into Asteraceae palaeo-polyploidization history and plant inulin production.</title>
        <authorList>
            <person name="Fan W."/>
            <person name="Wang S."/>
            <person name="Wang H."/>
            <person name="Wang A."/>
            <person name="Jiang F."/>
            <person name="Liu H."/>
            <person name="Zhao H."/>
            <person name="Xu D."/>
            <person name="Zhang Y."/>
        </authorList>
    </citation>
    <scope>NUCLEOTIDE SEQUENCE [LARGE SCALE GENOMIC DNA]</scope>
    <source>
        <strain evidence="2">cv. Punajuju</strain>
    </source>
</reference>
<proteinExistence type="predicted"/>
<accession>A0ACB8YUR6</accession>
<evidence type="ECO:0000313" key="1">
    <source>
        <dbReference type="EMBL" id="KAI3689489.1"/>
    </source>
</evidence>
<dbReference type="Proteomes" id="UP001055811">
    <property type="component" value="Linkage Group LG09"/>
</dbReference>
<protein>
    <submittedName>
        <fullName evidence="1">Uncharacterized protein</fullName>
    </submittedName>
</protein>
<name>A0ACB8YUR6_CICIN</name>
<reference evidence="1 2" key="2">
    <citation type="journal article" date="2022" name="Mol. Ecol. Resour.">
        <title>The genomes of chicory, endive, great burdock and yacon provide insights into Asteraceae paleo-polyploidization history and plant inulin production.</title>
        <authorList>
            <person name="Fan W."/>
            <person name="Wang S."/>
            <person name="Wang H."/>
            <person name="Wang A."/>
            <person name="Jiang F."/>
            <person name="Liu H."/>
            <person name="Zhao H."/>
            <person name="Xu D."/>
            <person name="Zhang Y."/>
        </authorList>
    </citation>
    <scope>NUCLEOTIDE SEQUENCE [LARGE SCALE GENOMIC DNA]</scope>
    <source>
        <strain evidence="2">cv. Punajuju</strain>
        <tissue evidence="1">Leaves</tissue>
    </source>
</reference>
<dbReference type="EMBL" id="CM042017">
    <property type="protein sequence ID" value="KAI3689489.1"/>
    <property type="molecule type" value="Genomic_DNA"/>
</dbReference>
<organism evidence="1 2">
    <name type="scientific">Cichorium intybus</name>
    <name type="common">Chicory</name>
    <dbReference type="NCBI Taxonomy" id="13427"/>
    <lineage>
        <taxon>Eukaryota</taxon>
        <taxon>Viridiplantae</taxon>
        <taxon>Streptophyta</taxon>
        <taxon>Embryophyta</taxon>
        <taxon>Tracheophyta</taxon>
        <taxon>Spermatophyta</taxon>
        <taxon>Magnoliopsida</taxon>
        <taxon>eudicotyledons</taxon>
        <taxon>Gunneridae</taxon>
        <taxon>Pentapetalae</taxon>
        <taxon>asterids</taxon>
        <taxon>campanulids</taxon>
        <taxon>Asterales</taxon>
        <taxon>Asteraceae</taxon>
        <taxon>Cichorioideae</taxon>
        <taxon>Cichorieae</taxon>
        <taxon>Cichoriinae</taxon>
        <taxon>Cichorium</taxon>
    </lineage>
</organism>
<keyword evidence="2" id="KW-1185">Reference proteome</keyword>
<sequence length="162" mass="18704">MKQFLKENELEKQNLKKKVLLLNSDLKKKDEIISSLDKKKLKDGTKTSLKNNKSVLAPPGPKKVTNMKDRIKLLELKETALEISEASFLEKEKDLQQKIEELEKRLEVLDQDTENPQVSTTENSNPTIISDDAIKPEINKTEDQEIFDKLLNRNKSMEVELK</sequence>
<evidence type="ECO:0000313" key="2">
    <source>
        <dbReference type="Proteomes" id="UP001055811"/>
    </source>
</evidence>
<comment type="caution">
    <text evidence="1">The sequence shown here is derived from an EMBL/GenBank/DDBJ whole genome shotgun (WGS) entry which is preliminary data.</text>
</comment>